<dbReference type="AlphaFoldDB" id="A0AAJ2EUR9"/>
<keyword evidence="5 7" id="KW-1133">Transmembrane helix</keyword>
<dbReference type="Pfam" id="PF00528">
    <property type="entry name" value="BPD_transp_1"/>
    <property type="match status" value="1"/>
</dbReference>
<comment type="caution">
    <text evidence="9">The sequence shown here is derived from an EMBL/GenBank/DDBJ whole genome shotgun (WGS) entry which is preliminary data.</text>
</comment>
<sequence length="293" mass="30445">MPLLAFPLPRAAGQSERLGRALLRSPTALTGGLLLLLVLLVAVSANWLFPHDPLDMVGMPLLWPGEDPAFPLGTDSLGRDVAAGLAHGARTSLLIALLATALSVGLGVLVGALAGYHGGWLGDALQRLTEVFQTVPSFLLVVVIVAIGTPTVGIIALAIGLASWPTVARIVRAEFRSLKSADFVLAARSQGFASGTIILREMLPNVLAAVVVTTSILIAQAILVEAGLAFLGMSDPNSASWGGMIGSGREQIASAWYLTALPGLAIVTVGLAFNLLGDGLNDALNPRLRRYRP</sequence>
<dbReference type="Proteomes" id="UP001268036">
    <property type="component" value="Unassembled WGS sequence"/>
</dbReference>
<dbReference type="PROSITE" id="PS50928">
    <property type="entry name" value="ABC_TM1"/>
    <property type="match status" value="1"/>
</dbReference>
<keyword evidence="4 7" id="KW-0812">Transmembrane</keyword>
<evidence type="ECO:0000256" key="7">
    <source>
        <dbReference type="RuleBase" id="RU363032"/>
    </source>
</evidence>
<feature type="transmembrane region" description="Helical" evidence="7">
    <location>
        <begin position="206"/>
        <end position="233"/>
    </location>
</feature>
<dbReference type="InterPro" id="IPR000515">
    <property type="entry name" value="MetI-like"/>
</dbReference>
<feature type="transmembrane region" description="Helical" evidence="7">
    <location>
        <begin position="138"/>
        <end position="162"/>
    </location>
</feature>
<dbReference type="InterPro" id="IPR050366">
    <property type="entry name" value="BP-dependent_transpt_permease"/>
</dbReference>
<keyword evidence="3" id="KW-1003">Cell membrane</keyword>
<gene>
    <name evidence="9" type="ORF">QE440_000643</name>
</gene>
<evidence type="ECO:0000259" key="8">
    <source>
        <dbReference type="PROSITE" id="PS50928"/>
    </source>
</evidence>
<organism evidence="9 10">
    <name type="scientific">Pseudomonas oryzihabitans</name>
    <dbReference type="NCBI Taxonomy" id="47885"/>
    <lineage>
        <taxon>Bacteria</taxon>
        <taxon>Pseudomonadati</taxon>
        <taxon>Pseudomonadota</taxon>
        <taxon>Gammaproteobacteria</taxon>
        <taxon>Pseudomonadales</taxon>
        <taxon>Pseudomonadaceae</taxon>
        <taxon>Pseudomonas</taxon>
    </lineage>
</organism>
<dbReference type="PANTHER" id="PTHR43386:SF1">
    <property type="entry name" value="D,D-DIPEPTIDE TRANSPORT SYSTEM PERMEASE PROTEIN DDPC-RELATED"/>
    <property type="match status" value="1"/>
</dbReference>
<evidence type="ECO:0000256" key="6">
    <source>
        <dbReference type="ARBA" id="ARBA00023136"/>
    </source>
</evidence>
<keyword evidence="6 7" id="KW-0472">Membrane</keyword>
<proteinExistence type="inferred from homology"/>
<dbReference type="SUPFAM" id="SSF161098">
    <property type="entry name" value="MetI-like"/>
    <property type="match status" value="1"/>
</dbReference>
<accession>A0AAJ2EUR9</accession>
<dbReference type="GO" id="GO:0005886">
    <property type="term" value="C:plasma membrane"/>
    <property type="evidence" value="ECO:0007669"/>
    <property type="project" value="UniProtKB-SubCell"/>
</dbReference>
<dbReference type="InterPro" id="IPR035906">
    <property type="entry name" value="MetI-like_sf"/>
</dbReference>
<evidence type="ECO:0000256" key="5">
    <source>
        <dbReference type="ARBA" id="ARBA00022989"/>
    </source>
</evidence>
<dbReference type="RefSeq" id="WP_309755121.1">
    <property type="nucleotide sequence ID" value="NZ_JAVJAF010000001.1"/>
</dbReference>
<comment type="subcellular location">
    <subcellularLocation>
        <location evidence="1 7">Cell membrane</location>
        <topology evidence="1 7">Multi-pass membrane protein</topology>
    </subcellularLocation>
</comment>
<evidence type="ECO:0000256" key="3">
    <source>
        <dbReference type="ARBA" id="ARBA00022475"/>
    </source>
</evidence>
<evidence type="ECO:0000256" key="1">
    <source>
        <dbReference type="ARBA" id="ARBA00004651"/>
    </source>
</evidence>
<protein>
    <submittedName>
        <fullName evidence="9">Peptide/nickel transport system permease protein</fullName>
    </submittedName>
</protein>
<reference evidence="9" key="1">
    <citation type="submission" date="2023-08" db="EMBL/GenBank/DDBJ databases">
        <title>Functional and genomic diversity of the sorghum phyllosphere microbiome.</title>
        <authorList>
            <person name="Shade A."/>
        </authorList>
    </citation>
    <scope>NUCLEOTIDE SEQUENCE</scope>
    <source>
        <strain evidence="9">SORGH_AS_0201</strain>
    </source>
</reference>
<feature type="transmembrane region" description="Helical" evidence="7">
    <location>
        <begin position="93"/>
        <end position="118"/>
    </location>
</feature>
<feature type="transmembrane region" description="Helical" evidence="7">
    <location>
        <begin position="254"/>
        <end position="276"/>
    </location>
</feature>
<name>A0AAJ2EUR9_9PSED</name>
<evidence type="ECO:0000313" key="10">
    <source>
        <dbReference type="Proteomes" id="UP001268036"/>
    </source>
</evidence>
<evidence type="ECO:0000313" key="9">
    <source>
        <dbReference type="EMBL" id="MDR6232902.1"/>
    </source>
</evidence>
<feature type="domain" description="ABC transmembrane type-1" evidence="8">
    <location>
        <begin position="89"/>
        <end position="277"/>
    </location>
</feature>
<dbReference type="Pfam" id="PF12911">
    <property type="entry name" value="OppC_N"/>
    <property type="match status" value="1"/>
</dbReference>
<dbReference type="GO" id="GO:0055085">
    <property type="term" value="P:transmembrane transport"/>
    <property type="evidence" value="ECO:0007669"/>
    <property type="project" value="InterPro"/>
</dbReference>
<dbReference type="InterPro" id="IPR025966">
    <property type="entry name" value="OppC_N"/>
</dbReference>
<evidence type="ECO:0000256" key="2">
    <source>
        <dbReference type="ARBA" id="ARBA00022448"/>
    </source>
</evidence>
<evidence type="ECO:0000256" key="4">
    <source>
        <dbReference type="ARBA" id="ARBA00022692"/>
    </source>
</evidence>
<keyword evidence="2 7" id="KW-0813">Transport</keyword>
<dbReference type="PANTHER" id="PTHR43386">
    <property type="entry name" value="OLIGOPEPTIDE TRANSPORT SYSTEM PERMEASE PROTEIN APPC"/>
    <property type="match status" value="1"/>
</dbReference>
<dbReference type="Gene3D" id="1.10.3720.10">
    <property type="entry name" value="MetI-like"/>
    <property type="match status" value="1"/>
</dbReference>
<feature type="transmembrane region" description="Helical" evidence="7">
    <location>
        <begin position="29"/>
        <end position="49"/>
    </location>
</feature>
<comment type="similarity">
    <text evidence="7">Belongs to the binding-protein-dependent transport system permease family.</text>
</comment>
<dbReference type="CDD" id="cd06261">
    <property type="entry name" value="TM_PBP2"/>
    <property type="match status" value="1"/>
</dbReference>
<dbReference type="EMBL" id="JAVJAF010000001">
    <property type="protein sequence ID" value="MDR6232902.1"/>
    <property type="molecule type" value="Genomic_DNA"/>
</dbReference>